<reference evidence="2" key="2">
    <citation type="submission" date="2025-08" db="UniProtKB">
        <authorList>
            <consortium name="RefSeq"/>
        </authorList>
    </citation>
    <scope>IDENTIFICATION</scope>
    <source>
        <tissue evidence="2">Leaf</tissue>
    </source>
</reference>
<proteinExistence type="predicted"/>
<dbReference type="Proteomes" id="UP000790787">
    <property type="component" value="Chromosome 14"/>
</dbReference>
<sequence>MVYGFNDAILRRKLWEDIKEIHDHMAEPWAVMGDFNCVLHIDERIWSPVTLSEIREFKQCVDECTLQDMKSLGAFYTWNNKQGGSDRVYSRIDRVLAHNEWILALPDSEVYYRNEGTFDYCPAIIRWAGD</sequence>
<organism evidence="1 2">
    <name type="scientific">Nicotiana tabacum</name>
    <name type="common">Common tobacco</name>
    <dbReference type="NCBI Taxonomy" id="4097"/>
    <lineage>
        <taxon>Eukaryota</taxon>
        <taxon>Viridiplantae</taxon>
        <taxon>Streptophyta</taxon>
        <taxon>Embryophyta</taxon>
        <taxon>Tracheophyta</taxon>
        <taxon>Spermatophyta</taxon>
        <taxon>Magnoliopsida</taxon>
        <taxon>eudicotyledons</taxon>
        <taxon>Gunneridae</taxon>
        <taxon>Pentapetalae</taxon>
        <taxon>asterids</taxon>
        <taxon>lamiids</taxon>
        <taxon>Solanales</taxon>
        <taxon>Solanaceae</taxon>
        <taxon>Nicotianoideae</taxon>
        <taxon>Nicotianeae</taxon>
        <taxon>Nicotiana</taxon>
    </lineage>
</organism>
<evidence type="ECO:0000313" key="1">
    <source>
        <dbReference type="Proteomes" id="UP000790787"/>
    </source>
</evidence>
<name>A0AC58SM57_TOBAC</name>
<accession>A0AC58SM57</accession>
<keyword evidence="1" id="KW-1185">Reference proteome</keyword>
<dbReference type="RefSeq" id="XP_075086048.1">
    <property type="nucleotide sequence ID" value="XM_075229947.1"/>
</dbReference>
<reference evidence="1" key="1">
    <citation type="journal article" date="2014" name="Nat. Commun.">
        <title>The tobacco genome sequence and its comparison with those of tomato and potato.</title>
        <authorList>
            <person name="Sierro N."/>
            <person name="Battey J.N."/>
            <person name="Ouadi S."/>
            <person name="Bakaher N."/>
            <person name="Bovet L."/>
            <person name="Willig A."/>
            <person name="Goepfert S."/>
            <person name="Peitsch M.C."/>
            <person name="Ivanov N.V."/>
        </authorList>
    </citation>
    <scope>NUCLEOTIDE SEQUENCE [LARGE SCALE GENOMIC DNA]</scope>
</reference>
<evidence type="ECO:0000313" key="2">
    <source>
        <dbReference type="RefSeq" id="XP_075086048.1"/>
    </source>
</evidence>
<gene>
    <name evidence="2" type="primary">LOC142168794</name>
</gene>
<protein>
    <submittedName>
        <fullName evidence="2">Uncharacterized protein LOC142168794</fullName>
    </submittedName>
</protein>